<protein>
    <recommendedName>
        <fullName evidence="3">F-box domain-containing protein</fullName>
    </recommendedName>
</protein>
<reference evidence="1 2" key="1">
    <citation type="submission" date="2023-03" db="EMBL/GenBank/DDBJ databases">
        <title>Genome sequence of Lichtheimia ornata CBS 291.66.</title>
        <authorList>
            <person name="Mohabir J.T."/>
            <person name="Shea T.P."/>
            <person name="Kurbessoian T."/>
            <person name="Berby B."/>
            <person name="Fontaine J."/>
            <person name="Livny J."/>
            <person name="Gnirke A."/>
            <person name="Stajich J.E."/>
            <person name="Cuomo C.A."/>
        </authorList>
    </citation>
    <scope>NUCLEOTIDE SEQUENCE [LARGE SCALE GENOMIC DNA]</scope>
    <source>
        <strain evidence="1">CBS 291.66</strain>
    </source>
</reference>
<evidence type="ECO:0000313" key="2">
    <source>
        <dbReference type="Proteomes" id="UP001234581"/>
    </source>
</evidence>
<gene>
    <name evidence="1" type="ORF">O0I10_006674</name>
</gene>
<organism evidence="1 2">
    <name type="scientific">Lichtheimia ornata</name>
    <dbReference type="NCBI Taxonomy" id="688661"/>
    <lineage>
        <taxon>Eukaryota</taxon>
        <taxon>Fungi</taxon>
        <taxon>Fungi incertae sedis</taxon>
        <taxon>Mucoromycota</taxon>
        <taxon>Mucoromycotina</taxon>
        <taxon>Mucoromycetes</taxon>
        <taxon>Mucorales</taxon>
        <taxon>Lichtheimiaceae</taxon>
        <taxon>Lichtheimia</taxon>
    </lineage>
</organism>
<dbReference type="InterPro" id="IPR032675">
    <property type="entry name" value="LRR_dom_sf"/>
</dbReference>
<dbReference type="SUPFAM" id="SSF52047">
    <property type="entry name" value="RNI-like"/>
    <property type="match status" value="1"/>
</dbReference>
<comment type="caution">
    <text evidence="1">The sequence shown here is derived from an EMBL/GenBank/DDBJ whole genome shotgun (WGS) entry which is preliminary data.</text>
</comment>
<sequence>MEHFDNNDGVLPSPLANDITNRLQDVGIEGSLIRNEDVLRSMRDNMVPSLCMKNVDEALSIARELKLMFPKSARCAKYERLITTFKRLSDNVDQAAASMATLNDSRGKIDFISILPDYIVARIVDYLWGSISSMHDTTPTFLYVSKHWRKTILKTTPFLSYQLSTTNQSAFDVATMSYYFHIRRMTIHGRVILFSHLHETHFVNLKHLCIDIPYDSPASSHNVASSLSTECTTVRHHYNLDEVMERCPNLVSLKWMGKALDAGNGKQYRQLRVLELFGHYDSFDELLVQLPCLVVLSIRDVLRVDELDRVMKYCPSLKCLKCHPSPNELIQWPYEWDQSLEKGIQDLAFYGGVYGDGAKHMVESLVRASKTLKRFALNLSLFDAYDQMMPLPSETTFPHLVYLSGGSTYKDDTIGLLRRIIRRSPCLESIQLGHHFFISDQPLPIELMASCTRLIHINLIMNEHRQDVRALKRFIKTHIERGSHSTLRSLSMAVWEDKGARKLLPLIAQLPLLEDLHLAVGSNCRISKIVDAISTNNAFNIKQLQISFVGWSTVEGPVFDALQHLHCLNSLVISVHHLSTLAALSLLELDQVSRLQIPFDGLDDSIFAILRKQFPSMIALK</sequence>
<dbReference type="AlphaFoldDB" id="A0AAD7V2G8"/>
<keyword evidence="2" id="KW-1185">Reference proteome</keyword>
<dbReference type="EMBL" id="JARTCD010000030">
    <property type="protein sequence ID" value="KAJ8657610.1"/>
    <property type="molecule type" value="Genomic_DNA"/>
</dbReference>
<name>A0AAD7V2G8_9FUNG</name>
<proteinExistence type="predicted"/>
<evidence type="ECO:0008006" key="3">
    <source>
        <dbReference type="Google" id="ProtNLM"/>
    </source>
</evidence>
<evidence type="ECO:0000313" key="1">
    <source>
        <dbReference type="EMBL" id="KAJ8657610.1"/>
    </source>
</evidence>
<dbReference type="RefSeq" id="XP_058342523.1">
    <property type="nucleotide sequence ID" value="XM_058486701.1"/>
</dbReference>
<accession>A0AAD7V2G8</accession>
<dbReference type="Gene3D" id="3.80.10.10">
    <property type="entry name" value="Ribonuclease Inhibitor"/>
    <property type="match status" value="2"/>
</dbReference>
<dbReference type="Proteomes" id="UP001234581">
    <property type="component" value="Unassembled WGS sequence"/>
</dbReference>
<dbReference type="GeneID" id="83214085"/>